<dbReference type="RefSeq" id="WP_173268954.1">
    <property type="nucleotide sequence ID" value="NZ_JABMKV010000001.1"/>
</dbReference>
<dbReference type="Proteomes" id="UP000762110">
    <property type="component" value="Unassembled WGS sequence"/>
</dbReference>
<evidence type="ECO:0000313" key="1">
    <source>
        <dbReference type="EMBL" id="NQX30774.1"/>
    </source>
</evidence>
<evidence type="ECO:0008006" key="3">
    <source>
        <dbReference type="Google" id="ProtNLM"/>
    </source>
</evidence>
<sequence length="1227" mass="140982">MPVNTKTFFPAGTAAYVRGYDGIVDSDVDYRYVPIGISLWEFGTEKNVKKKANEDYEKRTLNPEGHVPSERILIFLTPRFWQDKDKWRTEKLMEGVWKDIRAYDCRDIEEWLDETPAVSRWFAAETNVLPFDGVITVEEFWREFAHGRPGQFPPSILTGGREYELEQLSNFLAAEPDIHAVRAASKEEATAFIIACAKQFDESAQTSFISKSLVIETDTNFRSLQINSRNLNMIAKFDKLNILFPAVEKGHHVLVPLGPDDTFNQNIITLPGLDREKQVTSLISMGISDEDARRLSIEAGRDITVLRRLLKFPQSRIHWLEGNVKEIIPALLLGRWYDFKPGDRELIEMFSGESYETYHEKLKRWRDCPESPILQIGNTWRLRSPLDAWANIASFLSAGDFKNLKQAITLALRKGNPYIPKDENNPFDIISGSDRQYSTWAREGLLQSLILIGFYGNGLELDGMDDPQGWTDEVVGSLLKDADANLWISLDKELPLIAEASPSCFLHYVNISLNSSENTLLPMLTERPGMLTPSAYHTGMLWAMEALAWIPEYLEDATILLARLAKLDPGIKIVNNPINSLLEIYKSWHHQTLASLDQRIAVLRSLIEEDNDLAWKVLFSMLHTDRGTAHPTHRPRWRLFSTPVNTEVTHREYWSIGDQVIDLLLSIVANDAERIAALLNRSTVLTIKQRNKILALAEQNADNIKEGKDKVWSTLRKILSDSRSYPDADWSVPEELLSPYIDLYKRYEPVDPIEKIRWVFDDHWPNFPEGGSIRGRNGRDHHGKKVAAARMEGIRIILKNGGIEKVLMLAKEVKEPWILGEALAKVKNPIQYTDEVYPLLDGQQGEISLAQTYFKSLYFSQDVAWVDSVYRKLAESDLSIHAINRFFLSLHPTREIWRYLEDIDTEITTLYWKEVNTMLFWMEKDDIDFVLDNLEKYNRHFSAIDMAAHISEEQQLSSEKILNLLMNAVTRPTDENRNFPSYQAGVLFKLLDERRNLDDSTMIRLEYLYLSLLDGHRIHRYPKYLHAELAKNPEFFIEVIKWAYLPKNRELVDKERNDLSDEQLVHRGQQAYKLLNSMKKLPGIEDKKGINESFLKNWVEQSRALAAAADRTEVTDSFIGKLLAQYPEDGTDNWPAEVISEVIEAVGTKDMLSAFSTALFNKRGSSIRGAFAGGDIERAHAIYFEKLVKKHRLKYPKMSSIYSGLAKNYRASAKEMDDRAERDKLDY</sequence>
<organism evidence="1 2">
    <name type="scientific">Pedobacter boryungensis</name>
    <dbReference type="NCBI Taxonomy" id="869962"/>
    <lineage>
        <taxon>Bacteria</taxon>
        <taxon>Pseudomonadati</taxon>
        <taxon>Bacteroidota</taxon>
        <taxon>Sphingobacteriia</taxon>
        <taxon>Sphingobacteriales</taxon>
        <taxon>Sphingobacteriaceae</taxon>
        <taxon>Pedobacter</taxon>
    </lineage>
</organism>
<proteinExistence type="predicted"/>
<keyword evidence="2" id="KW-1185">Reference proteome</keyword>
<protein>
    <recommendedName>
        <fullName evidence="3">Nucleotidyltransferase</fullName>
    </recommendedName>
</protein>
<reference evidence="1 2" key="1">
    <citation type="submission" date="2020-05" db="EMBL/GenBank/DDBJ databases">
        <title>Description of Pedobacter foliorum sp. nov.</title>
        <authorList>
            <person name="Qi S."/>
            <person name="Carlier A."/>
            <person name="Cnockaert M."/>
            <person name="Vandamme P."/>
        </authorList>
    </citation>
    <scope>NUCLEOTIDE SEQUENCE [LARGE SCALE GENOMIC DNA]</scope>
    <source>
        <strain evidence="1 2">LMG 31300</strain>
    </source>
</reference>
<comment type="caution">
    <text evidence="1">The sequence shown here is derived from an EMBL/GenBank/DDBJ whole genome shotgun (WGS) entry which is preliminary data.</text>
</comment>
<gene>
    <name evidence="1" type="ORF">HQN85_03495</name>
</gene>
<accession>A0ABX2DB14</accession>
<name>A0ABX2DB14_9SPHI</name>
<evidence type="ECO:0000313" key="2">
    <source>
        <dbReference type="Proteomes" id="UP000762110"/>
    </source>
</evidence>
<dbReference type="EMBL" id="JABMKV010000001">
    <property type="protein sequence ID" value="NQX30774.1"/>
    <property type="molecule type" value="Genomic_DNA"/>
</dbReference>